<dbReference type="Proteomes" id="UP001159428">
    <property type="component" value="Unassembled WGS sequence"/>
</dbReference>
<organism evidence="1 2">
    <name type="scientific">Pocillopora meandrina</name>
    <dbReference type="NCBI Taxonomy" id="46732"/>
    <lineage>
        <taxon>Eukaryota</taxon>
        <taxon>Metazoa</taxon>
        <taxon>Cnidaria</taxon>
        <taxon>Anthozoa</taxon>
        <taxon>Hexacorallia</taxon>
        <taxon>Scleractinia</taxon>
        <taxon>Astrocoeniina</taxon>
        <taxon>Pocilloporidae</taxon>
        <taxon>Pocillopora</taxon>
    </lineage>
</organism>
<dbReference type="AlphaFoldDB" id="A0AAU9XPY8"/>
<reference evidence="1 2" key="1">
    <citation type="submission" date="2022-05" db="EMBL/GenBank/DDBJ databases">
        <authorList>
            <consortium name="Genoscope - CEA"/>
            <person name="William W."/>
        </authorList>
    </citation>
    <scope>NUCLEOTIDE SEQUENCE [LARGE SCALE GENOMIC DNA]</scope>
</reference>
<comment type="caution">
    <text evidence="1">The sequence shown here is derived from an EMBL/GenBank/DDBJ whole genome shotgun (WGS) entry which is preliminary data.</text>
</comment>
<keyword evidence="2" id="KW-1185">Reference proteome</keyword>
<feature type="non-terminal residue" evidence="1">
    <location>
        <position position="122"/>
    </location>
</feature>
<protein>
    <submittedName>
        <fullName evidence="1">Uncharacterized protein</fullName>
    </submittedName>
</protein>
<evidence type="ECO:0000313" key="2">
    <source>
        <dbReference type="Proteomes" id="UP001159428"/>
    </source>
</evidence>
<proteinExistence type="predicted"/>
<dbReference type="EMBL" id="CALNXJ010000057">
    <property type="protein sequence ID" value="CAH3155220.1"/>
    <property type="molecule type" value="Genomic_DNA"/>
</dbReference>
<gene>
    <name evidence="1" type="ORF">PMEA_00027881</name>
</gene>
<name>A0AAU9XPY8_9CNID</name>
<accession>A0AAU9XPY8</accession>
<sequence length="122" mass="13969">MSKFLPKLFKSSDRKNWRRDMLIIPHPNEVTISTEFTRGLGRRLPCYDLSENVIIVKAEGKSISAGTGGSDEGSLQLKEKKETLMELRKRRPSGFKEFEIALGSQDLEEEVALQLWEDIFKP</sequence>
<evidence type="ECO:0000313" key="1">
    <source>
        <dbReference type="EMBL" id="CAH3155220.1"/>
    </source>
</evidence>